<evidence type="ECO:0000313" key="7">
    <source>
        <dbReference type="EMBL" id="PSS10968.1"/>
    </source>
</evidence>
<dbReference type="InParanoid" id="A0A2T3ATZ3"/>
<dbReference type="GO" id="GO:0050661">
    <property type="term" value="F:NADP binding"/>
    <property type="evidence" value="ECO:0007669"/>
    <property type="project" value="InterPro"/>
</dbReference>
<dbReference type="GO" id="GO:0003959">
    <property type="term" value="F:NADPH dehydrogenase activity"/>
    <property type="evidence" value="ECO:0007669"/>
    <property type="project" value="InterPro"/>
</dbReference>
<keyword evidence="4" id="KW-0521">NADP</keyword>
<dbReference type="STRING" id="857342.A0A2T3ATZ3"/>
<accession>A0A2T3ATZ3</accession>
<evidence type="ECO:0000256" key="5">
    <source>
        <dbReference type="ARBA" id="ARBA00023002"/>
    </source>
</evidence>
<keyword evidence="3" id="KW-0288">FMN</keyword>
<dbReference type="GeneID" id="36574066"/>
<dbReference type="PANTHER" id="PTHR43303">
    <property type="entry name" value="NADPH DEHYDROGENASE C23G7.10C-RELATED"/>
    <property type="match status" value="1"/>
</dbReference>
<dbReference type="CDD" id="cd02932">
    <property type="entry name" value="OYE_YqiM_FMN"/>
    <property type="match status" value="1"/>
</dbReference>
<name>A0A2T3ATZ3_AMORE</name>
<keyword evidence="2" id="KW-0285">Flavoprotein</keyword>
<dbReference type="InterPro" id="IPR013785">
    <property type="entry name" value="Aldolase_TIM"/>
</dbReference>
<sequence>MPSKVPDDDGGYSSYRSTPAPGISFFTPQQTLPCGTAILDEENGITEDTISPVFKPLKIRNTVFQNRIFLAPMCLYSCKDGMLSDFHVAHYGQYAIRGVPLITIEATAVVPWGLNTPQDSGLWSDEQIPPLKRVVDVIHSQSQHAAIQLQHAGRKSGVTPPWLGLKTVPEEYGGCGATVKGPSPNPWNENYSTPKEMTEAEIWEVIEAFGAAAARAVKAGIKIIAVHGAHGYLIHSFASPASNKRTDKWGGSFENRVRFGIEIIRCIRRNIPADCLLFWKISAVDWLPPGEGWELEDTIRYAPILHKEGVDFLDVSSGGNDRNQKVQISPAYQVPFAEAVKKSTPGLVVGAVGWIRDGKTVEEILRSGKADAISIAREFLRDPNFVHRVANEVGTKVSWVDQYHRAPIYGKNVESTTSITADIKVDSGVTQSHEKQLQNKVA</sequence>
<dbReference type="RefSeq" id="XP_024718147.1">
    <property type="nucleotide sequence ID" value="XM_024865985.1"/>
</dbReference>
<dbReference type="SUPFAM" id="SSF51395">
    <property type="entry name" value="FMN-linked oxidoreductases"/>
    <property type="match status" value="1"/>
</dbReference>
<dbReference type="Pfam" id="PF00724">
    <property type="entry name" value="Oxidored_FMN"/>
    <property type="match status" value="1"/>
</dbReference>
<dbReference type="GO" id="GO:0010181">
    <property type="term" value="F:FMN binding"/>
    <property type="evidence" value="ECO:0007669"/>
    <property type="project" value="InterPro"/>
</dbReference>
<dbReference type="InterPro" id="IPR044152">
    <property type="entry name" value="YqjM-like"/>
</dbReference>
<feature type="domain" description="NADH:flavin oxidoreductase/NADH oxidase N-terminal" evidence="6">
    <location>
        <begin position="53"/>
        <end position="392"/>
    </location>
</feature>
<keyword evidence="5" id="KW-0560">Oxidoreductase</keyword>
<evidence type="ECO:0000256" key="4">
    <source>
        <dbReference type="ARBA" id="ARBA00022857"/>
    </source>
</evidence>
<dbReference type="InterPro" id="IPR001155">
    <property type="entry name" value="OxRdtase_FMN_N"/>
</dbReference>
<dbReference type="AlphaFoldDB" id="A0A2T3ATZ3"/>
<organism evidence="7 8">
    <name type="scientific">Amorphotheca resinae ATCC 22711</name>
    <dbReference type="NCBI Taxonomy" id="857342"/>
    <lineage>
        <taxon>Eukaryota</taxon>
        <taxon>Fungi</taxon>
        <taxon>Dikarya</taxon>
        <taxon>Ascomycota</taxon>
        <taxon>Pezizomycotina</taxon>
        <taxon>Leotiomycetes</taxon>
        <taxon>Helotiales</taxon>
        <taxon>Amorphothecaceae</taxon>
        <taxon>Amorphotheca</taxon>
    </lineage>
</organism>
<keyword evidence="8" id="KW-1185">Reference proteome</keyword>
<protein>
    <recommendedName>
        <fullName evidence="6">NADH:flavin oxidoreductase/NADH oxidase N-terminal domain-containing protein</fullName>
    </recommendedName>
</protein>
<evidence type="ECO:0000256" key="2">
    <source>
        <dbReference type="ARBA" id="ARBA00022630"/>
    </source>
</evidence>
<dbReference type="OrthoDB" id="72788at2759"/>
<evidence type="ECO:0000256" key="1">
    <source>
        <dbReference type="ARBA" id="ARBA00001917"/>
    </source>
</evidence>
<evidence type="ECO:0000259" key="6">
    <source>
        <dbReference type="Pfam" id="PF00724"/>
    </source>
</evidence>
<dbReference type="Gene3D" id="3.20.20.70">
    <property type="entry name" value="Aldolase class I"/>
    <property type="match status" value="1"/>
</dbReference>
<evidence type="ECO:0000256" key="3">
    <source>
        <dbReference type="ARBA" id="ARBA00022643"/>
    </source>
</evidence>
<reference evidence="7 8" key="1">
    <citation type="journal article" date="2018" name="New Phytol.">
        <title>Comparative genomics and transcriptomics depict ericoid mycorrhizal fungi as versatile saprotrophs and plant mutualists.</title>
        <authorList>
            <person name="Martino E."/>
            <person name="Morin E."/>
            <person name="Grelet G.A."/>
            <person name="Kuo A."/>
            <person name="Kohler A."/>
            <person name="Daghino S."/>
            <person name="Barry K.W."/>
            <person name="Cichocki N."/>
            <person name="Clum A."/>
            <person name="Dockter R.B."/>
            <person name="Hainaut M."/>
            <person name="Kuo R.C."/>
            <person name="LaButti K."/>
            <person name="Lindahl B.D."/>
            <person name="Lindquist E.A."/>
            <person name="Lipzen A."/>
            <person name="Khouja H.R."/>
            <person name="Magnuson J."/>
            <person name="Murat C."/>
            <person name="Ohm R.A."/>
            <person name="Singer S.W."/>
            <person name="Spatafora J.W."/>
            <person name="Wang M."/>
            <person name="Veneault-Fourrey C."/>
            <person name="Henrissat B."/>
            <person name="Grigoriev I.V."/>
            <person name="Martin F.M."/>
            <person name="Perotto S."/>
        </authorList>
    </citation>
    <scope>NUCLEOTIDE SEQUENCE [LARGE SCALE GENOMIC DNA]</scope>
    <source>
        <strain evidence="7 8">ATCC 22711</strain>
    </source>
</reference>
<gene>
    <name evidence="7" type="ORF">M430DRAFT_30842</name>
</gene>
<dbReference type="Proteomes" id="UP000241818">
    <property type="component" value="Unassembled WGS sequence"/>
</dbReference>
<comment type="cofactor">
    <cofactor evidence="1">
        <name>FMN</name>
        <dbReference type="ChEBI" id="CHEBI:58210"/>
    </cofactor>
</comment>
<evidence type="ECO:0000313" key="8">
    <source>
        <dbReference type="Proteomes" id="UP000241818"/>
    </source>
</evidence>
<dbReference type="PANTHER" id="PTHR43303:SF4">
    <property type="entry name" value="NADPH DEHYDROGENASE C23G7.10C-RELATED"/>
    <property type="match status" value="1"/>
</dbReference>
<dbReference type="EMBL" id="KZ679016">
    <property type="protein sequence ID" value="PSS10968.1"/>
    <property type="molecule type" value="Genomic_DNA"/>
</dbReference>
<proteinExistence type="predicted"/>